<dbReference type="Proteomes" id="UP001248581">
    <property type="component" value="Chromosome"/>
</dbReference>
<evidence type="ECO:0000313" key="2">
    <source>
        <dbReference type="Proteomes" id="UP001248581"/>
    </source>
</evidence>
<reference evidence="2" key="1">
    <citation type="submission" date="2023-09" db="EMBL/GenBank/DDBJ databases">
        <authorList>
            <person name="Li S."/>
            <person name="Li X."/>
            <person name="Zhang C."/>
            <person name="Zhao Z."/>
        </authorList>
    </citation>
    <scope>NUCLEOTIDE SEQUENCE [LARGE SCALE GENOMIC DNA]</scope>
    <source>
        <strain evidence="2">SQ345</strain>
    </source>
</reference>
<dbReference type="SUPFAM" id="SSF75169">
    <property type="entry name" value="DsrEFH-like"/>
    <property type="match status" value="1"/>
</dbReference>
<dbReference type="PANTHER" id="PTHR37526:SF1">
    <property type="entry name" value="PROTEIN TUSB"/>
    <property type="match status" value="1"/>
</dbReference>
<dbReference type="InterPro" id="IPR027396">
    <property type="entry name" value="DsrEFH-like"/>
</dbReference>
<dbReference type="Pfam" id="PF04077">
    <property type="entry name" value="DsrH"/>
    <property type="match status" value="1"/>
</dbReference>
<sequence length="95" mass="10494">MAILHIVRSSAFNDNKLNLCLSIISSKDTLFLMDDGVYNVAHPKLMTRTDSLTVYALYNHLQARGVDIGDSAIVLANLKDLVTLSDTATKVITWQ</sequence>
<proteinExistence type="predicted"/>
<dbReference type="InterPro" id="IPR007215">
    <property type="entry name" value="Sulphur_relay_TusB/DsrH"/>
</dbReference>
<dbReference type="RefSeq" id="WP_348389454.1">
    <property type="nucleotide sequence ID" value="NZ_CP134146.1"/>
</dbReference>
<evidence type="ECO:0000313" key="1">
    <source>
        <dbReference type="EMBL" id="WNC70313.1"/>
    </source>
</evidence>
<dbReference type="Gene3D" id="3.40.1260.10">
    <property type="entry name" value="DsrEFH-like"/>
    <property type="match status" value="1"/>
</dbReference>
<dbReference type="PANTHER" id="PTHR37526">
    <property type="entry name" value="PROTEIN TUSB"/>
    <property type="match status" value="1"/>
</dbReference>
<dbReference type="EMBL" id="CP134146">
    <property type="protein sequence ID" value="WNC70313.1"/>
    <property type="molecule type" value="Genomic_DNA"/>
</dbReference>
<dbReference type="NCBIfam" id="TIGR03011">
    <property type="entry name" value="sulf_tusB_dsrH"/>
    <property type="match status" value="1"/>
</dbReference>
<organism evidence="1 2">
    <name type="scientific">Thalassotalea nanhaiensis</name>
    <dbReference type="NCBI Taxonomy" id="3065648"/>
    <lineage>
        <taxon>Bacteria</taxon>
        <taxon>Pseudomonadati</taxon>
        <taxon>Pseudomonadota</taxon>
        <taxon>Gammaproteobacteria</taxon>
        <taxon>Alteromonadales</taxon>
        <taxon>Colwelliaceae</taxon>
        <taxon>Thalassotalea</taxon>
    </lineage>
</organism>
<name>A0ABY9TN91_9GAMM</name>
<protein>
    <submittedName>
        <fullName evidence="1">Sulfurtransferase complex subunit TusB</fullName>
    </submittedName>
</protein>
<gene>
    <name evidence="1" type="primary">tusB</name>
    <name evidence="1" type="ORF">RI845_09265</name>
</gene>
<keyword evidence="2" id="KW-1185">Reference proteome</keyword>
<accession>A0ABY9TN91</accession>